<dbReference type="OrthoDB" id="283384at2"/>
<keyword evidence="1 3" id="KW-0808">Transferase</keyword>
<sequence length="431" mass="46312">MIRVGFDVSFAAPKPGRTAAVTGVGRVIESVLVNLREIPDLDVKAVGAFDGDWNPVSTSIMAQRWTSKAVSASRSSIPAYRSRMGFSKVLAPLQIGLESRSNLAARFNPWSLPAKLLRRFVRCDLEAALDHRTIDVFCSTFLPPPAIIPATIPRVVMIHDIYPARHPAECGPAATGLLNTICNQLNIFRDVVVTVSEYTKSDFCDYTQFPPSRVVVAPLAAADNFRPVDAPHAIGTLRSSYGLGNAPYILSVANAQPRKNLPAVIQAFAAVANRLPSWNGNLVLAGNSGTDWGTSHIEAELSKHPAIQRRTLRIGPVADSHLPTLYSEALAFVFPSLFEGFGLPVLEAMQCGTPVVCSSTTSLPEVVQDAAIQVPPQNVEEIANAVSRIISDRSLAQSMTDAGRTRATCFGWEKTVSQVAAAIRFAANTGV</sequence>
<evidence type="ECO:0000313" key="3">
    <source>
        <dbReference type="EMBL" id="EMI56488.1"/>
    </source>
</evidence>
<keyword evidence="4" id="KW-1185">Reference proteome</keyword>
<dbReference type="GO" id="GO:0009103">
    <property type="term" value="P:lipopolysaccharide biosynthetic process"/>
    <property type="evidence" value="ECO:0007669"/>
    <property type="project" value="TreeGrafter"/>
</dbReference>
<dbReference type="PATRIC" id="fig|1263870.3.peg.2220"/>
<evidence type="ECO:0000256" key="1">
    <source>
        <dbReference type="ARBA" id="ARBA00022679"/>
    </source>
</evidence>
<dbReference type="AlphaFoldDB" id="M5UKD8"/>
<comment type="caution">
    <text evidence="3">The sequence shown here is derived from an EMBL/GenBank/DDBJ whole genome shotgun (WGS) entry which is preliminary data.</text>
</comment>
<reference evidence="3 4" key="1">
    <citation type="journal article" date="2013" name="Mar. Genomics">
        <title>Expression of sulfatases in Rhodopirellula baltica and the diversity of sulfatases in the genus Rhodopirellula.</title>
        <authorList>
            <person name="Wegner C.E."/>
            <person name="Richter-Heitmann T."/>
            <person name="Klindworth A."/>
            <person name="Klockow C."/>
            <person name="Richter M."/>
            <person name="Achstetter T."/>
            <person name="Glockner F.O."/>
            <person name="Harder J."/>
        </authorList>
    </citation>
    <scope>NUCLEOTIDE SEQUENCE [LARGE SCALE GENOMIC DNA]</scope>
    <source>
        <strain evidence="3 4">SM41</strain>
    </source>
</reference>
<feature type="domain" description="Glycosyl transferase family 1" evidence="2">
    <location>
        <begin position="244"/>
        <end position="405"/>
    </location>
</feature>
<protein>
    <submittedName>
        <fullName evidence="3">Group 1 glycosyl transferase</fullName>
    </submittedName>
</protein>
<dbReference type="RefSeq" id="WP_008677198.1">
    <property type="nucleotide sequence ID" value="NZ_ANOH01000144.1"/>
</dbReference>
<evidence type="ECO:0000259" key="2">
    <source>
        <dbReference type="Pfam" id="PF00534"/>
    </source>
</evidence>
<dbReference type="FunFam" id="3.40.50.2000:FF:000119">
    <property type="entry name" value="Glycosyl transferase group 1"/>
    <property type="match status" value="1"/>
</dbReference>
<proteinExistence type="predicted"/>
<organism evidence="3 4">
    <name type="scientific">Rhodopirellula sallentina SM41</name>
    <dbReference type="NCBI Taxonomy" id="1263870"/>
    <lineage>
        <taxon>Bacteria</taxon>
        <taxon>Pseudomonadati</taxon>
        <taxon>Planctomycetota</taxon>
        <taxon>Planctomycetia</taxon>
        <taxon>Pirellulales</taxon>
        <taxon>Pirellulaceae</taxon>
        <taxon>Rhodopirellula</taxon>
    </lineage>
</organism>
<dbReference type="InterPro" id="IPR001296">
    <property type="entry name" value="Glyco_trans_1"/>
</dbReference>
<name>M5UKD8_9BACT</name>
<evidence type="ECO:0000313" key="4">
    <source>
        <dbReference type="Proteomes" id="UP000011885"/>
    </source>
</evidence>
<dbReference type="EMBL" id="ANOH01000144">
    <property type="protein sequence ID" value="EMI56488.1"/>
    <property type="molecule type" value="Genomic_DNA"/>
</dbReference>
<dbReference type="PANTHER" id="PTHR46401">
    <property type="entry name" value="GLYCOSYLTRANSFERASE WBBK-RELATED"/>
    <property type="match status" value="1"/>
</dbReference>
<dbReference type="CDD" id="cd03809">
    <property type="entry name" value="GT4_MtfB-like"/>
    <property type="match status" value="1"/>
</dbReference>
<dbReference type="Gene3D" id="3.40.50.2000">
    <property type="entry name" value="Glycogen Phosphorylase B"/>
    <property type="match status" value="2"/>
</dbReference>
<dbReference type="SUPFAM" id="SSF53756">
    <property type="entry name" value="UDP-Glycosyltransferase/glycogen phosphorylase"/>
    <property type="match status" value="1"/>
</dbReference>
<accession>M5UKD8</accession>
<dbReference type="Proteomes" id="UP000011885">
    <property type="component" value="Unassembled WGS sequence"/>
</dbReference>
<dbReference type="GO" id="GO:0016757">
    <property type="term" value="F:glycosyltransferase activity"/>
    <property type="evidence" value="ECO:0007669"/>
    <property type="project" value="InterPro"/>
</dbReference>
<dbReference type="Pfam" id="PF00534">
    <property type="entry name" value="Glycos_transf_1"/>
    <property type="match status" value="1"/>
</dbReference>
<gene>
    <name evidence="3" type="ORF">RSSM_02079</name>
</gene>
<dbReference type="PANTHER" id="PTHR46401:SF2">
    <property type="entry name" value="GLYCOSYLTRANSFERASE WBBK-RELATED"/>
    <property type="match status" value="1"/>
</dbReference>